<dbReference type="AlphaFoldDB" id="A0A413FGI8"/>
<organism evidence="2 3">
    <name type="scientific">Enterocloster asparagiformis</name>
    <dbReference type="NCBI Taxonomy" id="333367"/>
    <lineage>
        <taxon>Bacteria</taxon>
        <taxon>Bacillati</taxon>
        <taxon>Bacillota</taxon>
        <taxon>Clostridia</taxon>
        <taxon>Lachnospirales</taxon>
        <taxon>Lachnospiraceae</taxon>
        <taxon>Enterocloster</taxon>
    </lineage>
</organism>
<feature type="transmembrane region" description="Helical" evidence="1">
    <location>
        <begin position="147"/>
        <end position="169"/>
    </location>
</feature>
<keyword evidence="1" id="KW-1133">Transmembrane helix</keyword>
<dbReference type="EMBL" id="QSBM01000006">
    <property type="protein sequence ID" value="RGX29887.1"/>
    <property type="molecule type" value="Genomic_DNA"/>
</dbReference>
<dbReference type="Pfam" id="PF19700">
    <property type="entry name" value="DUF6198"/>
    <property type="match status" value="1"/>
</dbReference>
<proteinExistence type="predicted"/>
<evidence type="ECO:0000313" key="3">
    <source>
        <dbReference type="Proteomes" id="UP000283880"/>
    </source>
</evidence>
<sequence length="178" mass="19902">MVRSGFGVDAWNTVIVRLADLTPITLGTWTVLLQGSFWIITSVFNRKVEMDCILPIIWKGLSLDVAKAVIGARLFNNLTGMCFLWFLIGYAIMGISTGIYIATDYPRMPIDGMMLAIKQVFSLDIKKSRLIIEAVGFITMFLVGGKIQIGTIIITFTVSYVVSFSHGFAEIKFKRFKN</sequence>
<keyword evidence="1" id="KW-0812">Transmembrane</keyword>
<feature type="transmembrane region" description="Helical" evidence="1">
    <location>
        <begin position="83"/>
        <end position="103"/>
    </location>
</feature>
<keyword evidence="1" id="KW-0472">Membrane</keyword>
<accession>A0A413FGI8</accession>
<dbReference type="PANTHER" id="PTHR40078">
    <property type="entry name" value="INTEGRAL MEMBRANE PROTEIN-RELATED"/>
    <property type="match status" value="1"/>
</dbReference>
<evidence type="ECO:0008006" key="4">
    <source>
        <dbReference type="Google" id="ProtNLM"/>
    </source>
</evidence>
<name>A0A413FGI8_9FIRM</name>
<dbReference type="PANTHER" id="PTHR40078:SF1">
    <property type="entry name" value="INTEGRAL MEMBRANE PROTEIN"/>
    <property type="match status" value="1"/>
</dbReference>
<feature type="transmembrane region" description="Helical" evidence="1">
    <location>
        <begin position="26"/>
        <end position="44"/>
    </location>
</feature>
<protein>
    <recommendedName>
        <fullName evidence="4">YitT family protein</fullName>
    </recommendedName>
</protein>
<comment type="caution">
    <text evidence="2">The sequence shown here is derived from an EMBL/GenBank/DDBJ whole genome shotgun (WGS) entry which is preliminary data.</text>
</comment>
<dbReference type="InterPro" id="IPR038750">
    <property type="entry name" value="YczE/YyaS-like"/>
</dbReference>
<dbReference type="Proteomes" id="UP000283880">
    <property type="component" value="Unassembled WGS sequence"/>
</dbReference>
<reference evidence="2 3" key="1">
    <citation type="submission" date="2018-08" db="EMBL/GenBank/DDBJ databases">
        <title>A genome reference for cultivated species of the human gut microbiota.</title>
        <authorList>
            <person name="Zou Y."/>
            <person name="Xue W."/>
            <person name="Luo G."/>
        </authorList>
    </citation>
    <scope>NUCLEOTIDE SEQUENCE [LARGE SCALE GENOMIC DNA]</scope>
    <source>
        <strain evidence="2 3">AF04-15</strain>
    </source>
</reference>
<evidence type="ECO:0000256" key="1">
    <source>
        <dbReference type="SAM" id="Phobius"/>
    </source>
</evidence>
<gene>
    <name evidence="2" type="ORF">DWV29_09210</name>
</gene>
<evidence type="ECO:0000313" key="2">
    <source>
        <dbReference type="EMBL" id="RGX29887.1"/>
    </source>
</evidence>